<evidence type="ECO:0000313" key="4">
    <source>
        <dbReference type="Proteomes" id="UP000308092"/>
    </source>
</evidence>
<reference evidence="2 5" key="2">
    <citation type="submission" date="2019-08" db="EMBL/GenBank/DDBJ databases">
        <title>The genome sequence of a newly discovered highly antifungal drug resistant Aspergillus species, Aspergillus tanneri NIH 1004.</title>
        <authorList>
            <person name="Mounaud S."/>
            <person name="Singh I."/>
            <person name="Joardar V."/>
            <person name="Pakala S."/>
            <person name="Pakala S."/>
            <person name="Venepally P."/>
            <person name="Chung J.K."/>
            <person name="Losada L."/>
            <person name="Nierman W.C."/>
        </authorList>
    </citation>
    <scope>NUCLEOTIDE SEQUENCE [LARGE SCALE GENOMIC DNA]</scope>
    <source>
        <strain evidence="2 5">NIH1004</strain>
    </source>
</reference>
<comment type="caution">
    <text evidence="3">The sequence shown here is derived from an EMBL/GenBank/DDBJ whole genome shotgun (WGS) entry which is preliminary data.</text>
</comment>
<reference evidence="3 4" key="1">
    <citation type="submission" date="2019-03" db="EMBL/GenBank/DDBJ databases">
        <title>The genome sequence of a newly discovered highly antifungal drug resistant Aspergillus species, Aspergillus tanneri NIH 1004.</title>
        <authorList>
            <person name="Mounaud S."/>
            <person name="Singh I."/>
            <person name="Joardar V."/>
            <person name="Pakala S."/>
            <person name="Pakala S."/>
            <person name="Venepally P."/>
            <person name="Hoover J."/>
            <person name="Nierman W."/>
            <person name="Chung J."/>
            <person name="Losada L."/>
        </authorList>
    </citation>
    <scope>NUCLEOTIDE SEQUENCE [LARGE SCALE GENOMIC DNA]</scope>
    <source>
        <strain evidence="3 4">NIH1004</strain>
    </source>
</reference>
<evidence type="ECO:0000256" key="1">
    <source>
        <dbReference type="SAM" id="MobiDB-lite"/>
    </source>
</evidence>
<evidence type="ECO:0000313" key="2">
    <source>
        <dbReference type="EMBL" id="KAA8649856.1"/>
    </source>
</evidence>
<dbReference type="OrthoDB" id="4489848at2759"/>
<organism evidence="3 4">
    <name type="scientific">Aspergillus tanneri</name>
    <dbReference type="NCBI Taxonomy" id="1220188"/>
    <lineage>
        <taxon>Eukaryota</taxon>
        <taxon>Fungi</taxon>
        <taxon>Dikarya</taxon>
        <taxon>Ascomycota</taxon>
        <taxon>Pezizomycotina</taxon>
        <taxon>Eurotiomycetes</taxon>
        <taxon>Eurotiomycetidae</taxon>
        <taxon>Eurotiales</taxon>
        <taxon>Aspergillaceae</taxon>
        <taxon>Aspergillus</taxon>
        <taxon>Aspergillus subgen. Circumdati</taxon>
    </lineage>
</organism>
<evidence type="ECO:0000313" key="5">
    <source>
        <dbReference type="Proteomes" id="UP000324241"/>
    </source>
</evidence>
<protein>
    <submittedName>
        <fullName evidence="3">Uncharacterized protein</fullName>
    </submittedName>
</protein>
<proteinExistence type="predicted"/>
<dbReference type="Proteomes" id="UP000308092">
    <property type="component" value="Unassembled WGS sequence"/>
</dbReference>
<keyword evidence="4" id="KW-1185">Reference proteome</keyword>
<evidence type="ECO:0000313" key="3">
    <source>
        <dbReference type="EMBL" id="THC89493.1"/>
    </source>
</evidence>
<feature type="compositionally biased region" description="Basic and acidic residues" evidence="1">
    <location>
        <begin position="122"/>
        <end position="132"/>
    </location>
</feature>
<dbReference type="GeneID" id="54325235"/>
<dbReference type="RefSeq" id="XP_033429217.1">
    <property type="nucleotide sequence ID" value="XM_033567222.1"/>
</dbReference>
<accession>A0A4S3J3R8</accession>
<feature type="region of interest" description="Disordered" evidence="1">
    <location>
        <begin position="87"/>
        <end position="173"/>
    </location>
</feature>
<name>A0A4S3J3R8_9EURO</name>
<gene>
    <name evidence="2" type="ORF">ATNIH1004_002533</name>
    <name evidence="3" type="ORF">EYZ11_011058</name>
</gene>
<dbReference type="EMBL" id="SOSA01000646">
    <property type="protein sequence ID" value="THC89493.1"/>
    <property type="molecule type" value="Genomic_DNA"/>
</dbReference>
<dbReference type="EMBL" id="QUQM01000001">
    <property type="protein sequence ID" value="KAA8649856.1"/>
    <property type="molecule type" value="Genomic_DNA"/>
</dbReference>
<dbReference type="AlphaFoldDB" id="A0A4S3J3R8"/>
<dbReference type="Proteomes" id="UP000324241">
    <property type="component" value="Unassembled WGS sequence"/>
</dbReference>
<feature type="compositionally biased region" description="Polar residues" evidence="1">
    <location>
        <begin position="142"/>
        <end position="158"/>
    </location>
</feature>
<sequence>MADNPHDLDLCDPSIISVSQVLSLIYDLLALKLLHVATVVIRVVNGPQAVSNNPLRGAIARRERLIIEVLLASFLRSDIVTEEVMAPSHLNNHKGQTDGGPDPKVDDISTVTRPRSPFTRILLDRPRLEAAHPETPGLQPANGGNEQDSQIGTSNSASADLEKNIPASQGRSDYAGYQRNRTLNWLARYPATRTEEPHLGLDLPLRRRSLVLNESRLVQERRRLKQCRSADAERFASADRLEMGSLAMPRPGVRVRSVTSVRPFSEV</sequence>
<dbReference type="VEuPathDB" id="FungiDB:EYZ11_011058"/>